<name>A0A3M7R430_BRAPC</name>
<evidence type="ECO:0000313" key="1">
    <source>
        <dbReference type="EMBL" id="RNA18340.1"/>
    </source>
</evidence>
<organism evidence="1 2">
    <name type="scientific">Brachionus plicatilis</name>
    <name type="common">Marine rotifer</name>
    <name type="synonym">Brachionus muelleri</name>
    <dbReference type="NCBI Taxonomy" id="10195"/>
    <lineage>
        <taxon>Eukaryota</taxon>
        <taxon>Metazoa</taxon>
        <taxon>Spiralia</taxon>
        <taxon>Gnathifera</taxon>
        <taxon>Rotifera</taxon>
        <taxon>Eurotatoria</taxon>
        <taxon>Monogononta</taxon>
        <taxon>Pseudotrocha</taxon>
        <taxon>Ploima</taxon>
        <taxon>Brachionidae</taxon>
        <taxon>Brachionus</taxon>
    </lineage>
</organism>
<gene>
    <name evidence="1" type="ORF">BpHYR1_045227</name>
</gene>
<accession>A0A3M7R430</accession>
<dbReference type="EMBL" id="REGN01004260">
    <property type="protein sequence ID" value="RNA18340.1"/>
    <property type="molecule type" value="Genomic_DNA"/>
</dbReference>
<dbReference type="AlphaFoldDB" id="A0A3M7R430"/>
<proteinExistence type="predicted"/>
<sequence length="73" mass="9073">MLTLKYMITFLNLYEMDIEVQNGDVVYKMFHEERLTKNNVKLVNYCSRNNYRFLYEIRMSQNFDKFDKCAKYF</sequence>
<reference evidence="1 2" key="1">
    <citation type="journal article" date="2018" name="Sci. Rep.">
        <title>Genomic signatures of local adaptation to the degree of environmental predictability in rotifers.</title>
        <authorList>
            <person name="Franch-Gras L."/>
            <person name="Hahn C."/>
            <person name="Garcia-Roger E.M."/>
            <person name="Carmona M.J."/>
            <person name="Serra M."/>
            <person name="Gomez A."/>
        </authorList>
    </citation>
    <scope>NUCLEOTIDE SEQUENCE [LARGE SCALE GENOMIC DNA]</scope>
    <source>
        <strain evidence="1">HYR1</strain>
    </source>
</reference>
<comment type="caution">
    <text evidence="1">The sequence shown here is derived from an EMBL/GenBank/DDBJ whole genome shotgun (WGS) entry which is preliminary data.</text>
</comment>
<protein>
    <submittedName>
        <fullName evidence="1">Uncharacterized protein</fullName>
    </submittedName>
</protein>
<keyword evidence="2" id="KW-1185">Reference proteome</keyword>
<dbReference type="Proteomes" id="UP000276133">
    <property type="component" value="Unassembled WGS sequence"/>
</dbReference>
<evidence type="ECO:0000313" key="2">
    <source>
        <dbReference type="Proteomes" id="UP000276133"/>
    </source>
</evidence>